<keyword evidence="2" id="KW-0812">Transmembrane</keyword>
<dbReference type="CDD" id="cd16431">
    <property type="entry name" value="IcmE"/>
    <property type="match status" value="1"/>
</dbReference>
<evidence type="ECO:0000313" key="4">
    <source>
        <dbReference type="Proteomes" id="UP000295096"/>
    </source>
</evidence>
<proteinExistence type="predicted"/>
<feature type="compositionally biased region" description="Polar residues" evidence="1">
    <location>
        <begin position="77"/>
        <end position="95"/>
    </location>
</feature>
<dbReference type="Proteomes" id="UP000295096">
    <property type="component" value="Unassembled WGS sequence"/>
</dbReference>
<accession>A0A4R5QGZ8</accession>
<evidence type="ECO:0000256" key="1">
    <source>
        <dbReference type="SAM" id="MobiDB-lite"/>
    </source>
</evidence>
<gene>
    <name evidence="3" type="ORF">E2C06_12275</name>
</gene>
<reference evidence="3 4" key="1">
    <citation type="journal article" date="2016" name="J. Microbiol.">
        <title>Dankookia rubra gen. nov., sp. nov., an alphaproteobacterium isolated from sediment of a shallow stream.</title>
        <authorList>
            <person name="Kim W.H."/>
            <person name="Kim D.H."/>
            <person name="Kang K."/>
            <person name="Ahn T.Y."/>
        </authorList>
    </citation>
    <scope>NUCLEOTIDE SEQUENCE [LARGE SCALE GENOMIC DNA]</scope>
    <source>
        <strain evidence="3 4">JCM30602</strain>
    </source>
</reference>
<dbReference type="InterPro" id="IPR049855">
    <property type="entry name" value="DotG/IcmE-like_C"/>
</dbReference>
<evidence type="ECO:0000256" key="2">
    <source>
        <dbReference type="SAM" id="Phobius"/>
    </source>
</evidence>
<dbReference type="EMBL" id="SMSJ01000012">
    <property type="protein sequence ID" value="TDH62376.1"/>
    <property type="molecule type" value="Genomic_DNA"/>
</dbReference>
<evidence type="ECO:0000313" key="3">
    <source>
        <dbReference type="EMBL" id="TDH62376.1"/>
    </source>
</evidence>
<dbReference type="AlphaFoldDB" id="A0A4R5QGZ8"/>
<organism evidence="3 4">
    <name type="scientific">Dankookia rubra</name>
    <dbReference type="NCBI Taxonomy" id="1442381"/>
    <lineage>
        <taxon>Bacteria</taxon>
        <taxon>Pseudomonadati</taxon>
        <taxon>Pseudomonadota</taxon>
        <taxon>Alphaproteobacteria</taxon>
        <taxon>Acetobacterales</taxon>
        <taxon>Roseomonadaceae</taxon>
        <taxon>Dankookia</taxon>
    </lineage>
</organism>
<keyword evidence="4" id="KW-1185">Reference proteome</keyword>
<protein>
    <recommendedName>
        <fullName evidence="5">Type IV secretion protein DotG</fullName>
    </recommendedName>
</protein>
<feature type="transmembrane region" description="Helical" evidence="2">
    <location>
        <begin position="18"/>
        <end position="37"/>
    </location>
</feature>
<dbReference type="OrthoDB" id="7226251at2"/>
<name>A0A4R5QGZ8_9PROT</name>
<keyword evidence="2" id="KW-1133">Transmembrane helix</keyword>
<comment type="caution">
    <text evidence="3">The sequence shown here is derived from an EMBL/GenBank/DDBJ whole genome shotgun (WGS) entry which is preliminary data.</text>
</comment>
<sequence>MALPAIPQLMPRAGTARMAAIGATALTAVALVGYLVLRPGTTTSNFDPSAAAGTPATIRGGLAGPNRTEEQERLRQLASSREGNAAQNQGQSYTPNMGGFATREPGDVGPQAGTDTVRLVEVAPPAAPVAAAPAAAAAAPRVATEAEIKSKLDAVNALFASWRGKDSAQNIYEDSNGATRPGQARMAGSITPAGSLMQTASPPPRAVAQRPKRVLMEAGTGVYAVIVTGGNTDQGSPTIIAQALSGPIAGRRLLGSFTRQGSGNQPGALLGLRFKTITIDGKPVAVDAFAVAPDTMDSAVASRVNPHTVERLVLPAAAAFVQGLGQALLSSGSTVAAGPYGGFSAFRQFSPEQILGIGAGAAGASAGQMLREQAPRERTIYIDAGAEIGLMFRTSLEVEQ</sequence>
<evidence type="ECO:0008006" key="5">
    <source>
        <dbReference type="Google" id="ProtNLM"/>
    </source>
</evidence>
<keyword evidence="2" id="KW-0472">Membrane</keyword>
<feature type="region of interest" description="Disordered" evidence="1">
    <location>
        <begin position="43"/>
        <end position="113"/>
    </location>
</feature>